<comment type="caution">
    <text evidence="2">The sequence shown here is derived from an EMBL/GenBank/DDBJ whole genome shotgun (WGS) entry which is preliminary data.</text>
</comment>
<dbReference type="InterPro" id="IPR036732">
    <property type="entry name" value="AFP_Neu5c_C_sf"/>
</dbReference>
<dbReference type="PROSITE" id="PS50844">
    <property type="entry name" value="AFP_LIKE"/>
    <property type="match status" value="1"/>
</dbReference>
<dbReference type="Gene3D" id="3.20.20.70">
    <property type="entry name" value="Aldolase class I"/>
    <property type="match status" value="1"/>
</dbReference>
<dbReference type="GO" id="GO:0050462">
    <property type="term" value="F:N-acetylneuraminate synthase activity"/>
    <property type="evidence" value="ECO:0007669"/>
    <property type="project" value="UniProtKB-EC"/>
</dbReference>
<protein>
    <submittedName>
        <fullName evidence="2">N-acetylneuraminate synthase</fullName>
        <ecNumber evidence="2">2.5.1.56</ecNumber>
    </submittedName>
</protein>
<reference evidence="2" key="2">
    <citation type="submission" date="2021-04" db="EMBL/GenBank/DDBJ databases">
        <authorList>
            <person name="Dong X."/>
        </authorList>
    </citation>
    <scope>NUCLEOTIDE SEQUENCE</scope>
    <source>
        <strain evidence="2">ZWT</strain>
    </source>
</reference>
<dbReference type="RefSeq" id="WP_250861813.1">
    <property type="nucleotide sequence ID" value="NZ_JAGSOJ010000007.1"/>
</dbReference>
<evidence type="ECO:0000313" key="3">
    <source>
        <dbReference type="Proteomes" id="UP001056429"/>
    </source>
</evidence>
<dbReference type="SMART" id="SM00858">
    <property type="entry name" value="SAF"/>
    <property type="match status" value="1"/>
</dbReference>
<dbReference type="SUPFAM" id="SSF51269">
    <property type="entry name" value="AFP III-like domain"/>
    <property type="match status" value="1"/>
</dbReference>
<evidence type="ECO:0000259" key="1">
    <source>
        <dbReference type="PROSITE" id="PS50844"/>
    </source>
</evidence>
<dbReference type="Proteomes" id="UP001056429">
    <property type="component" value="Unassembled WGS sequence"/>
</dbReference>
<keyword evidence="3" id="KW-1185">Reference proteome</keyword>
<dbReference type="CDD" id="cd11615">
    <property type="entry name" value="SAF_NeuB_like"/>
    <property type="match status" value="1"/>
</dbReference>
<dbReference type="InterPro" id="IPR057736">
    <property type="entry name" value="SAF_PseI/NeuA/NeuB"/>
</dbReference>
<dbReference type="InterPro" id="IPR013132">
    <property type="entry name" value="PseI/NeuA/B-like_N"/>
</dbReference>
<dbReference type="GO" id="GO:0047444">
    <property type="term" value="F:N-acylneuraminate-9-phosphate synthase activity"/>
    <property type="evidence" value="ECO:0007669"/>
    <property type="project" value="TreeGrafter"/>
</dbReference>
<dbReference type="InterPro" id="IPR006190">
    <property type="entry name" value="SAF_AFP_Neu5Ac"/>
</dbReference>
<dbReference type="SUPFAM" id="SSF51569">
    <property type="entry name" value="Aldolase"/>
    <property type="match status" value="1"/>
</dbReference>
<dbReference type="PANTHER" id="PTHR42966">
    <property type="entry name" value="N-ACETYLNEURAMINATE SYNTHASE"/>
    <property type="match status" value="1"/>
</dbReference>
<dbReference type="InterPro" id="IPR013785">
    <property type="entry name" value="Aldolase_TIM"/>
</dbReference>
<dbReference type="InterPro" id="IPR051690">
    <property type="entry name" value="PseI-like"/>
</dbReference>
<dbReference type="Gene3D" id="3.90.1210.10">
    <property type="entry name" value="Antifreeze-like/N-acetylneuraminic acid synthase C-terminal domain"/>
    <property type="match status" value="1"/>
</dbReference>
<dbReference type="EC" id="2.5.1.56" evidence="2"/>
<evidence type="ECO:0000313" key="2">
    <source>
        <dbReference type="EMBL" id="MCM1992638.1"/>
    </source>
</evidence>
<dbReference type="InterPro" id="IPR013974">
    <property type="entry name" value="SAF"/>
</dbReference>
<proteinExistence type="predicted"/>
<dbReference type="PANTHER" id="PTHR42966:SF1">
    <property type="entry name" value="SIALIC ACID SYNTHASE"/>
    <property type="match status" value="1"/>
</dbReference>
<organism evidence="2 3">
    <name type="scientific">Oceanirhabdus seepicola</name>
    <dbReference type="NCBI Taxonomy" id="2828781"/>
    <lineage>
        <taxon>Bacteria</taxon>
        <taxon>Bacillati</taxon>
        <taxon>Bacillota</taxon>
        <taxon>Clostridia</taxon>
        <taxon>Eubacteriales</taxon>
        <taxon>Clostridiaceae</taxon>
        <taxon>Oceanirhabdus</taxon>
    </lineage>
</organism>
<dbReference type="AlphaFoldDB" id="A0A9J6P9U5"/>
<reference evidence="2" key="1">
    <citation type="journal article" date="2021" name="mSystems">
        <title>Bacteria and Archaea Synergistically Convert Glycine Betaine to Biogenic Methane in the Formosa Cold Seep of the South China Sea.</title>
        <authorList>
            <person name="Li L."/>
            <person name="Zhang W."/>
            <person name="Zhang S."/>
            <person name="Song L."/>
            <person name="Sun Q."/>
            <person name="Zhang H."/>
            <person name="Xiang H."/>
            <person name="Dong X."/>
        </authorList>
    </citation>
    <scope>NUCLEOTIDE SEQUENCE</scope>
    <source>
        <strain evidence="2">ZWT</strain>
    </source>
</reference>
<dbReference type="InterPro" id="IPR020007">
    <property type="entry name" value="NeuB/NeuA"/>
</dbReference>
<dbReference type="GO" id="GO:0016051">
    <property type="term" value="P:carbohydrate biosynthetic process"/>
    <property type="evidence" value="ECO:0007669"/>
    <property type="project" value="InterPro"/>
</dbReference>
<dbReference type="EMBL" id="JAGSOJ010000007">
    <property type="protein sequence ID" value="MCM1992638.1"/>
    <property type="molecule type" value="Genomic_DNA"/>
</dbReference>
<dbReference type="Pfam" id="PF03102">
    <property type="entry name" value="NeuB"/>
    <property type="match status" value="1"/>
</dbReference>
<name>A0A9J6P9U5_9CLOT</name>
<sequence length="338" mass="37783">MRRDNVYIIAEAGVNHNGDMELAKKLVEKAKWAGANAVKFQLFKSENMTSSSAVKADYQRKTTGEMESQLQMLKKLEIGFTEHKILKNYCEEVGIDFLTSPFDIESIKELSDLGIELIKIPSGEITNLPYLRAVAETNKKVILSTGMSDMGEVKRAVEVLENSCEEIIVLHCNTEYPTPMEDVNLSAMLTLKEELNKEVGYSDHTLGIEVPIAAVSLGARVIEKHFTLDKSMIGPDHKASLEPTELKNMIQCIRNIEMAMGNGLKVTSKSELKNKGIARKSIVAAENIEAGEIFTEKNITCKRPGNGISPMEWDKVIGTKAKRNFKSDELIEFYRRGY</sequence>
<gene>
    <name evidence="2" type="primary">neuB</name>
    <name evidence="2" type="ORF">KDK92_23225</name>
</gene>
<dbReference type="NCBIfam" id="TIGR03569">
    <property type="entry name" value="NeuB_NnaB"/>
    <property type="match status" value="1"/>
</dbReference>
<accession>A0A9J6P9U5</accession>
<keyword evidence="2" id="KW-0808">Transferase</keyword>
<feature type="domain" description="AFP-like" evidence="1">
    <location>
        <begin position="281"/>
        <end position="331"/>
    </location>
</feature>
<dbReference type="Pfam" id="PF08666">
    <property type="entry name" value="SAF"/>
    <property type="match status" value="1"/>
</dbReference>